<dbReference type="InterPro" id="IPR025202">
    <property type="entry name" value="PLD-like_dom"/>
</dbReference>
<dbReference type="Proteomes" id="UP001205919">
    <property type="component" value="Unassembled WGS sequence"/>
</dbReference>
<keyword evidence="4" id="KW-0067">ATP-binding</keyword>
<evidence type="ECO:0000256" key="2">
    <source>
        <dbReference type="ARBA" id="ARBA00022801"/>
    </source>
</evidence>
<dbReference type="SMART" id="SM00490">
    <property type="entry name" value="HELICc"/>
    <property type="match status" value="1"/>
</dbReference>
<evidence type="ECO:0000256" key="4">
    <source>
        <dbReference type="ARBA" id="ARBA00022840"/>
    </source>
</evidence>
<evidence type="ECO:0000259" key="5">
    <source>
        <dbReference type="PROSITE" id="PS51192"/>
    </source>
</evidence>
<feature type="domain" description="Helicase C-terminal" evidence="6">
    <location>
        <begin position="533"/>
        <end position="689"/>
    </location>
</feature>
<gene>
    <name evidence="7" type="ORF">NE630_13045</name>
</gene>
<feature type="domain" description="Helicase ATP-binding" evidence="5">
    <location>
        <begin position="269"/>
        <end position="442"/>
    </location>
</feature>
<dbReference type="SMART" id="SM00487">
    <property type="entry name" value="DEXDc"/>
    <property type="match status" value="1"/>
</dbReference>
<dbReference type="InterPro" id="IPR001650">
    <property type="entry name" value="Helicase_C-like"/>
</dbReference>
<evidence type="ECO:0000313" key="8">
    <source>
        <dbReference type="Proteomes" id="UP001205919"/>
    </source>
</evidence>
<dbReference type="CDD" id="cd09179">
    <property type="entry name" value="PLDc_N_DEXD_a"/>
    <property type="match status" value="1"/>
</dbReference>
<evidence type="ECO:0000313" key="7">
    <source>
        <dbReference type="EMBL" id="MCQ4815359.1"/>
    </source>
</evidence>
<name>A0AAW5K871_9BACT</name>
<evidence type="ECO:0000256" key="1">
    <source>
        <dbReference type="ARBA" id="ARBA00022741"/>
    </source>
</evidence>
<reference evidence="7 8" key="1">
    <citation type="submission" date="2022-06" db="EMBL/GenBank/DDBJ databases">
        <title>Isolation of gut microbiota from human fecal samples.</title>
        <authorList>
            <person name="Pamer E.G."/>
            <person name="Barat B."/>
            <person name="Waligurski E."/>
            <person name="Medina S."/>
            <person name="Paddock L."/>
            <person name="Mostad J."/>
        </authorList>
    </citation>
    <scope>NUCLEOTIDE SEQUENCE [LARGE SCALE GENOMIC DNA]</scope>
    <source>
        <strain evidence="7 8">DFI.9.90</strain>
    </source>
</reference>
<dbReference type="InterPro" id="IPR014001">
    <property type="entry name" value="Helicase_ATP-bd"/>
</dbReference>
<keyword evidence="8" id="KW-1185">Reference proteome</keyword>
<dbReference type="Pfam" id="PF04851">
    <property type="entry name" value="ResIII"/>
    <property type="match status" value="1"/>
</dbReference>
<accession>A0AAW5K871</accession>
<dbReference type="Gene3D" id="3.40.50.300">
    <property type="entry name" value="P-loop containing nucleotide triphosphate hydrolases"/>
    <property type="match status" value="2"/>
</dbReference>
<comment type="caution">
    <text evidence="7">The sequence shown here is derived from an EMBL/GenBank/DDBJ whole genome shotgun (WGS) entry which is preliminary data.</text>
</comment>
<dbReference type="PROSITE" id="PS51192">
    <property type="entry name" value="HELICASE_ATP_BIND_1"/>
    <property type="match status" value="1"/>
</dbReference>
<evidence type="ECO:0000256" key="3">
    <source>
        <dbReference type="ARBA" id="ARBA00022806"/>
    </source>
</evidence>
<dbReference type="InterPro" id="IPR006935">
    <property type="entry name" value="Helicase/UvrB_N"/>
</dbReference>
<keyword evidence="2" id="KW-0378">Hydrolase</keyword>
<dbReference type="AlphaFoldDB" id="A0AAW5K871"/>
<keyword evidence="3 7" id="KW-0347">Helicase</keyword>
<proteinExistence type="predicted"/>
<dbReference type="GO" id="GO:0016787">
    <property type="term" value="F:hydrolase activity"/>
    <property type="evidence" value="ECO:0007669"/>
    <property type="project" value="UniProtKB-KW"/>
</dbReference>
<dbReference type="GO" id="GO:0003677">
    <property type="term" value="F:DNA binding"/>
    <property type="evidence" value="ECO:0007669"/>
    <property type="project" value="InterPro"/>
</dbReference>
<organism evidence="7 8">
    <name type="scientific">Cloacibacillus evryensis</name>
    <dbReference type="NCBI Taxonomy" id="508460"/>
    <lineage>
        <taxon>Bacteria</taxon>
        <taxon>Thermotogati</taxon>
        <taxon>Synergistota</taxon>
        <taxon>Synergistia</taxon>
        <taxon>Synergistales</taxon>
        <taxon>Synergistaceae</taxon>
        <taxon>Cloacibacillus</taxon>
    </lineage>
</organism>
<dbReference type="GO" id="GO:0005524">
    <property type="term" value="F:ATP binding"/>
    <property type="evidence" value="ECO:0007669"/>
    <property type="project" value="UniProtKB-KW"/>
</dbReference>
<dbReference type="GO" id="GO:0004386">
    <property type="term" value="F:helicase activity"/>
    <property type="evidence" value="ECO:0007669"/>
    <property type="project" value="UniProtKB-KW"/>
</dbReference>
<dbReference type="PROSITE" id="PS51194">
    <property type="entry name" value="HELICASE_CTER"/>
    <property type="match status" value="1"/>
</dbReference>
<dbReference type="SUPFAM" id="SSF52540">
    <property type="entry name" value="P-loop containing nucleoside triphosphate hydrolases"/>
    <property type="match status" value="1"/>
</dbReference>
<dbReference type="InterPro" id="IPR050615">
    <property type="entry name" value="ATP-dep_DNA_Helicase"/>
</dbReference>
<evidence type="ECO:0000259" key="6">
    <source>
        <dbReference type="PROSITE" id="PS51194"/>
    </source>
</evidence>
<dbReference type="RefSeq" id="WP_256182242.1">
    <property type="nucleotide sequence ID" value="NZ_JANFYT010000034.1"/>
</dbReference>
<dbReference type="Pfam" id="PF13091">
    <property type="entry name" value="PLDc_2"/>
    <property type="match status" value="1"/>
</dbReference>
<sequence length="732" mass="82680">MSFIDIDVKKEYRSLLHDITREFYIPLLSQAVEYKRAVGFFSSTVLCQISDGVASLARNGGTIKIVASPYLSDDDIKAIRKGYELRGIVKNAILREITEPADAFSEKRLNLLANLIADGTLDIKIAFTDSGTATGMYHEKLGIITDAENNTVVFSGSMNESGNALTANYEVIDVWCSWNGDEQAERVTGKIAAFLSIWSDNEPNIKIIEFPELKQEIIDRYRHTSYVDYSEALQDELQQPLPFPPATNRNVPQIPADVKLHDYQVKAINMWEQNGFHGIFDMATGTGKTYAGLGAVVRLCEATNNKIAVFVVCPFQHLVEQWVEDIKRFNINPIIGYSASPQKDWLKRLCNAVRDQKLKIKGRGFFCFVCTNATFSSDKVQTALDKVCGNVLLLVDEAHNFGAERLSRLMADRYNYRLALSATIARYNDEEGTQKLYDYFGSKCIEYPLERAIEEKKLTPYKYYPIITTLNENESRIYTELTIEMAKCIMKGKDGKRKLNEKGKKIALRRARLVAGIEDKLTKLALYIQPYVQDNHLLVYCGATTVLQDSCDGSDTSDEDIRQIDAVTRLLGGTLNMIVSQFTSKEDISEREVLKKEFAAGDNLQALIAIKCLDEGVNIPAIKTAFILASTTNPKEYIQRRGRVLRLYKGKEYAVIYDFIALPRPLEEVPSITDEQLKREMTLVRNELARAEEFARIALNMGEAEQVIDAIKEAYSINDYAIEFEEGYSYAE</sequence>
<protein>
    <submittedName>
        <fullName evidence="7">DEAD/DEAH box helicase family protein</fullName>
    </submittedName>
</protein>
<dbReference type="Pfam" id="PF00271">
    <property type="entry name" value="Helicase_C"/>
    <property type="match status" value="1"/>
</dbReference>
<dbReference type="InterPro" id="IPR027417">
    <property type="entry name" value="P-loop_NTPase"/>
</dbReference>
<dbReference type="EMBL" id="JANFYT010000034">
    <property type="protein sequence ID" value="MCQ4815359.1"/>
    <property type="molecule type" value="Genomic_DNA"/>
</dbReference>
<dbReference type="PANTHER" id="PTHR11274:SF0">
    <property type="entry name" value="GENERAL TRANSCRIPTION AND DNA REPAIR FACTOR IIH HELICASE SUBUNIT XPB"/>
    <property type="match status" value="1"/>
</dbReference>
<dbReference type="PANTHER" id="PTHR11274">
    <property type="entry name" value="RAD25/XP-B DNA REPAIR HELICASE"/>
    <property type="match status" value="1"/>
</dbReference>
<keyword evidence="1" id="KW-0547">Nucleotide-binding</keyword>